<dbReference type="GO" id="GO:0008270">
    <property type="term" value="F:zinc ion binding"/>
    <property type="evidence" value="ECO:0007669"/>
    <property type="project" value="UniProtKB-KW"/>
</dbReference>
<dbReference type="Gene3D" id="6.10.140.2220">
    <property type="match status" value="1"/>
</dbReference>
<dbReference type="Proteomes" id="UP000286510">
    <property type="component" value="Unassembled WGS sequence"/>
</dbReference>
<evidence type="ECO:0000259" key="5">
    <source>
        <dbReference type="PROSITE" id="PS50865"/>
    </source>
</evidence>
<evidence type="ECO:0000313" key="6">
    <source>
        <dbReference type="EMBL" id="RHY04251.1"/>
    </source>
</evidence>
<dbReference type="Pfam" id="PF01753">
    <property type="entry name" value="zf-MYND"/>
    <property type="match status" value="1"/>
</dbReference>
<proteinExistence type="predicted"/>
<organism evidence="6 9">
    <name type="scientific">Aphanomyces astaci</name>
    <name type="common">Crayfish plague agent</name>
    <dbReference type="NCBI Taxonomy" id="112090"/>
    <lineage>
        <taxon>Eukaryota</taxon>
        <taxon>Sar</taxon>
        <taxon>Stramenopiles</taxon>
        <taxon>Oomycota</taxon>
        <taxon>Saprolegniomycetes</taxon>
        <taxon>Saprolegniales</taxon>
        <taxon>Verrucalvaceae</taxon>
        <taxon>Aphanomyces</taxon>
    </lineage>
</organism>
<evidence type="ECO:0000256" key="2">
    <source>
        <dbReference type="ARBA" id="ARBA00022771"/>
    </source>
</evidence>
<keyword evidence="1" id="KW-0479">Metal-binding</keyword>
<dbReference type="PROSITE" id="PS50865">
    <property type="entry name" value="ZF_MYND_2"/>
    <property type="match status" value="1"/>
</dbReference>
<dbReference type="EMBL" id="QUTD01011810">
    <property type="protein sequence ID" value="RHY39227.1"/>
    <property type="molecule type" value="Genomic_DNA"/>
</dbReference>
<evidence type="ECO:0000313" key="8">
    <source>
        <dbReference type="EMBL" id="RHZ42876.1"/>
    </source>
</evidence>
<dbReference type="EMBL" id="QUTF01000257">
    <property type="protein sequence ID" value="RHZ42876.1"/>
    <property type="molecule type" value="Genomic_DNA"/>
</dbReference>
<dbReference type="AlphaFoldDB" id="A0A397AFJ9"/>
<evidence type="ECO:0000313" key="11">
    <source>
        <dbReference type="Proteomes" id="UP000286510"/>
    </source>
</evidence>
<evidence type="ECO:0000313" key="7">
    <source>
        <dbReference type="EMBL" id="RHY39227.1"/>
    </source>
</evidence>
<reference evidence="9 10" key="1">
    <citation type="submission" date="2018-08" db="EMBL/GenBank/DDBJ databases">
        <title>Aphanomyces genome sequencing and annotation.</title>
        <authorList>
            <person name="Minardi D."/>
            <person name="Oidtmann B."/>
            <person name="Van Der Giezen M."/>
            <person name="Studholme D.J."/>
        </authorList>
    </citation>
    <scope>NUCLEOTIDE SEQUENCE [LARGE SCALE GENOMIC DNA]</scope>
    <source>
        <strain evidence="7 10">D2</strain>
        <strain evidence="8 11">FDL457</strain>
        <strain evidence="6 9">Kv</strain>
    </source>
</reference>
<dbReference type="SUPFAM" id="SSF144232">
    <property type="entry name" value="HIT/MYND zinc finger-like"/>
    <property type="match status" value="1"/>
</dbReference>
<sequence length="169" mass="19166">MEVCGRPLCVEAGTKTCSRCHVRRYCSRECQASDWKAHKPVCAARQPRWHERIPRTRVYERFVVSFQLRVEDEYVFGGEMVGTYGEQTGGEPCAPQFMAYVQLAKAKSVLPSDWTDEDDRQLMQLASGAIHSAIEQSDVVTRFGYGEQLVLRALAETIVGPLGQWVDEY</sequence>
<dbReference type="VEuPathDB" id="FungiDB:H257_10229"/>
<feature type="domain" description="MYND-type" evidence="5">
    <location>
        <begin position="1"/>
        <end position="42"/>
    </location>
</feature>
<evidence type="ECO:0000313" key="10">
    <source>
        <dbReference type="Proteomes" id="UP000266643"/>
    </source>
</evidence>
<protein>
    <recommendedName>
        <fullName evidence="5">MYND-type domain-containing protein</fullName>
    </recommendedName>
</protein>
<keyword evidence="2 4" id="KW-0863">Zinc-finger</keyword>
<dbReference type="Proteomes" id="UP000266643">
    <property type="component" value="Unassembled WGS sequence"/>
</dbReference>
<evidence type="ECO:0000313" key="9">
    <source>
        <dbReference type="Proteomes" id="UP000265427"/>
    </source>
</evidence>
<dbReference type="EMBL" id="QUSZ01006887">
    <property type="protein sequence ID" value="RHY04251.1"/>
    <property type="molecule type" value="Genomic_DNA"/>
</dbReference>
<dbReference type="PROSITE" id="PS01360">
    <property type="entry name" value="ZF_MYND_1"/>
    <property type="match status" value="1"/>
</dbReference>
<gene>
    <name evidence="8" type="ORF">DYB26_001944</name>
    <name evidence="7" type="ORF">DYB30_008310</name>
    <name evidence="6" type="ORF">DYB36_001062</name>
</gene>
<name>A0A397AFJ9_APHAT</name>
<evidence type="ECO:0000256" key="3">
    <source>
        <dbReference type="ARBA" id="ARBA00022833"/>
    </source>
</evidence>
<comment type="caution">
    <text evidence="6">The sequence shown here is derived from an EMBL/GenBank/DDBJ whole genome shotgun (WGS) entry which is preliminary data.</text>
</comment>
<dbReference type="InterPro" id="IPR002893">
    <property type="entry name" value="Znf_MYND"/>
</dbReference>
<accession>A0A397AFJ9</accession>
<evidence type="ECO:0000256" key="4">
    <source>
        <dbReference type="PROSITE-ProRule" id="PRU00134"/>
    </source>
</evidence>
<keyword evidence="3" id="KW-0862">Zinc</keyword>
<dbReference type="Proteomes" id="UP000265427">
    <property type="component" value="Unassembled WGS sequence"/>
</dbReference>
<evidence type="ECO:0000256" key="1">
    <source>
        <dbReference type="ARBA" id="ARBA00022723"/>
    </source>
</evidence>